<comment type="caution">
    <text evidence="4">The sequence shown here is derived from an EMBL/GenBank/DDBJ whole genome shotgun (WGS) entry which is preliminary data.</text>
</comment>
<dbReference type="PANTHER" id="PTHR48207:SF3">
    <property type="entry name" value="SUCCINATE--HYDROXYMETHYLGLUTARATE COA-TRANSFERASE"/>
    <property type="match status" value="1"/>
</dbReference>
<protein>
    <recommendedName>
        <fullName evidence="6">Succinate--hydroxymethylglutarate CoA-transferase</fullName>
    </recommendedName>
</protein>
<dbReference type="InterPro" id="IPR023606">
    <property type="entry name" value="CoA-Trfase_III_dom_1_sf"/>
</dbReference>
<dbReference type="GO" id="GO:0008410">
    <property type="term" value="F:CoA-transferase activity"/>
    <property type="evidence" value="ECO:0007669"/>
    <property type="project" value="TreeGrafter"/>
</dbReference>
<feature type="transmembrane region" description="Helical" evidence="3">
    <location>
        <begin position="14"/>
        <end position="34"/>
    </location>
</feature>
<evidence type="ECO:0000256" key="1">
    <source>
        <dbReference type="ARBA" id="ARBA00008383"/>
    </source>
</evidence>
<evidence type="ECO:0000256" key="2">
    <source>
        <dbReference type="ARBA" id="ARBA00022679"/>
    </source>
</evidence>
<dbReference type="OrthoDB" id="421515at2759"/>
<reference evidence="4" key="1">
    <citation type="submission" date="2021-02" db="EMBL/GenBank/DDBJ databases">
        <authorList>
            <person name="Dougan E. K."/>
            <person name="Rhodes N."/>
            <person name="Thang M."/>
            <person name="Chan C."/>
        </authorList>
    </citation>
    <scope>NUCLEOTIDE SEQUENCE</scope>
</reference>
<keyword evidence="3" id="KW-0812">Transmembrane</keyword>
<dbReference type="Gene3D" id="3.40.50.10540">
    <property type="entry name" value="Crotonobetainyl-coa:carnitine coa-transferase, domain 1"/>
    <property type="match status" value="1"/>
</dbReference>
<keyword evidence="3" id="KW-0472">Membrane</keyword>
<accession>A0A812IQ82</accession>
<gene>
    <name evidence="4" type="ORF">SPIL2461_LOCUS347</name>
</gene>
<dbReference type="Pfam" id="PF02515">
    <property type="entry name" value="CoA_transf_3"/>
    <property type="match status" value="1"/>
</dbReference>
<dbReference type="Proteomes" id="UP000649617">
    <property type="component" value="Unassembled WGS sequence"/>
</dbReference>
<dbReference type="InterPro" id="IPR044855">
    <property type="entry name" value="CoA-Trfase_III_dom3_sf"/>
</dbReference>
<evidence type="ECO:0000313" key="4">
    <source>
        <dbReference type="EMBL" id="CAE7156572.1"/>
    </source>
</evidence>
<dbReference type="EMBL" id="CAJNIZ010000237">
    <property type="protein sequence ID" value="CAE7156572.1"/>
    <property type="molecule type" value="Genomic_DNA"/>
</dbReference>
<proteinExistence type="inferred from homology"/>
<dbReference type="AlphaFoldDB" id="A0A812IQ82"/>
<keyword evidence="5" id="KW-1185">Reference proteome</keyword>
<feature type="transmembrane region" description="Helical" evidence="3">
    <location>
        <begin position="73"/>
        <end position="95"/>
    </location>
</feature>
<evidence type="ECO:0000256" key="3">
    <source>
        <dbReference type="SAM" id="Phobius"/>
    </source>
</evidence>
<name>A0A812IQ82_SYMPI</name>
<dbReference type="SUPFAM" id="SSF89796">
    <property type="entry name" value="CoA-transferase family III (CaiB/BaiF)"/>
    <property type="match status" value="1"/>
</dbReference>
<evidence type="ECO:0008006" key="6">
    <source>
        <dbReference type="Google" id="ProtNLM"/>
    </source>
</evidence>
<keyword evidence="2" id="KW-0808">Transferase</keyword>
<comment type="similarity">
    <text evidence="1">Belongs to the CoA-transferase III family.</text>
</comment>
<keyword evidence="3" id="KW-1133">Transmembrane helix</keyword>
<dbReference type="InterPro" id="IPR050483">
    <property type="entry name" value="CoA-transferase_III_domain"/>
</dbReference>
<evidence type="ECO:0000313" key="5">
    <source>
        <dbReference type="Proteomes" id="UP000649617"/>
    </source>
</evidence>
<dbReference type="InterPro" id="IPR003673">
    <property type="entry name" value="CoA-Trfase_fam_III"/>
</dbReference>
<sequence>MQWLWDLISLCPTVVYLSAFSVVVSFFAQLHYAINVVPLPLLDCLVVCINIACYFLVIAVAVCTYLLCAYHHLRAYLSCIIGFLYVTLAWSMLYYGMMVLTQLAEICRKDPPVRMLITRVGVVSVLCPALFLVRAVCLLGWGSSMAPPSTGVDLLLALCSEWLPTAARTNCIQTASSTTDFPEELTVDSESDQDSPVTEVLAGPSVGQFLAELGCNLGKRSLALDASTERGRDLCRRLATSSDIVIASYKPGDDVKLGLDAAQLRAEAPRLIYAQITGYGLDDPRTGYDAVIQAESGFTYMNGPAADQGGGPTKMPVALVDLLAAHQLKEAILLALLNRERFGEGAHVHVSLMASAVASLANQATGYLIAGEVPQRKGSDHPSICPYGTPFYDKAGQALILAVGTDSQFTALCEVLQHPELAADPRYLRNPDRVLHRQELHDALGAAIASWHRDELLTALAERKVPAGAVADMSKVFDTEPAQALVVCDERGNPVGLRQVAWLGDRPSLGSPRRPPGFGEHTVEILTKADADHRDP</sequence>
<organism evidence="4 5">
    <name type="scientific">Symbiodinium pilosum</name>
    <name type="common">Dinoflagellate</name>
    <dbReference type="NCBI Taxonomy" id="2952"/>
    <lineage>
        <taxon>Eukaryota</taxon>
        <taxon>Sar</taxon>
        <taxon>Alveolata</taxon>
        <taxon>Dinophyceae</taxon>
        <taxon>Suessiales</taxon>
        <taxon>Symbiodiniaceae</taxon>
        <taxon>Symbiodinium</taxon>
    </lineage>
</organism>
<dbReference type="Gene3D" id="3.30.1540.10">
    <property type="entry name" value="formyl-coa transferase, domain 3"/>
    <property type="match status" value="1"/>
</dbReference>
<dbReference type="PANTHER" id="PTHR48207">
    <property type="entry name" value="SUCCINATE--HYDROXYMETHYLGLUTARATE COA-TRANSFERASE"/>
    <property type="match status" value="1"/>
</dbReference>
<feature type="transmembrane region" description="Helical" evidence="3">
    <location>
        <begin position="41"/>
        <end position="67"/>
    </location>
</feature>